<dbReference type="EMBL" id="JAFMYU010000025">
    <property type="protein sequence ID" value="MBO0934021.1"/>
    <property type="molecule type" value="Genomic_DNA"/>
</dbReference>
<evidence type="ECO:0000313" key="3">
    <source>
        <dbReference type="Proteomes" id="UP000664795"/>
    </source>
</evidence>
<proteinExistence type="predicted"/>
<keyword evidence="1" id="KW-0472">Membrane</keyword>
<evidence type="ECO:0000256" key="1">
    <source>
        <dbReference type="SAM" id="Phobius"/>
    </source>
</evidence>
<protein>
    <submittedName>
        <fullName evidence="2">Uncharacterized protein</fullName>
    </submittedName>
</protein>
<feature type="transmembrane region" description="Helical" evidence="1">
    <location>
        <begin position="111"/>
        <end position="130"/>
    </location>
</feature>
<sequence>MIHVACGTAALGVGLVALWLNNRPAAHRRWGRLFLRLLVVVIVTAALGAVGFKPRPFLIILTALAAYQGYSGYRVVRRREQRMVPFDRWLAVAVLTCGVGYGVLLPRSGVTWSPTVIYSTIGGLVVVAGYDSVKAFWLHERLKRGWLNEHICKLLGALDALTSAFAGNVLPAYQPYSQLGPTLLFPLVMVYFIRLRRRQQPHQSSLVSCTDSLLEINIPARFADKSVDDNSRSDWFAGRN</sequence>
<name>A0A939G8X9_9BACT</name>
<comment type="caution">
    <text evidence="2">The sequence shown here is derived from an EMBL/GenBank/DDBJ whole genome shotgun (WGS) entry which is preliminary data.</text>
</comment>
<keyword evidence="3" id="KW-1185">Reference proteome</keyword>
<reference evidence="2 3" key="1">
    <citation type="submission" date="2021-03" db="EMBL/GenBank/DDBJ databases">
        <title>Fibrella sp. HMF5036 genome sequencing and assembly.</title>
        <authorList>
            <person name="Kang H."/>
            <person name="Kim H."/>
            <person name="Bae S."/>
            <person name="Joh K."/>
        </authorList>
    </citation>
    <scope>NUCLEOTIDE SEQUENCE [LARGE SCALE GENOMIC DNA]</scope>
    <source>
        <strain evidence="2 3">HMF5036</strain>
    </source>
</reference>
<feature type="transmembrane region" description="Helical" evidence="1">
    <location>
        <begin position="57"/>
        <end position="76"/>
    </location>
</feature>
<accession>A0A939G8X9</accession>
<dbReference type="AlphaFoldDB" id="A0A939G8X9"/>
<dbReference type="Proteomes" id="UP000664795">
    <property type="component" value="Unassembled WGS sequence"/>
</dbReference>
<keyword evidence="1" id="KW-0812">Transmembrane</keyword>
<feature type="transmembrane region" description="Helical" evidence="1">
    <location>
        <begin position="176"/>
        <end position="193"/>
    </location>
</feature>
<organism evidence="2 3">
    <name type="scientific">Fibrella aquatilis</name>
    <dbReference type="NCBI Taxonomy" id="2817059"/>
    <lineage>
        <taxon>Bacteria</taxon>
        <taxon>Pseudomonadati</taxon>
        <taxon>Bacteroidota</taxon>
        <taxon>Cytophagia</taxon>
        <taxon>Cytophagales</taxon>
        <taxon>Spirosomataceae</taxon>
        <taxon>Fibrella</taxon>
    </lineage>
</organism>
<evidence type="ECO:0000313" key="2">
    <source>
        <dbReference type="EMBL" id="MBO0934021.1"/>
    </source>
</evidence>
<dbReference type="RefSeq" id="WP_207337987.1">
    <property type="nucleotide sequence ID" value="NZ_JAFMYU010000025.1"/>
</dbReference>
<feature type="transmembrane region" description="Helical" evidence="1">
    <location>
        <begin position="88"/>
        <end position="105"/>
    </location>
</feature>
<keyword evidence="1" id="KW-1133">Transmembrane helix</keyword>
<gene>
    <name evidence="2" type="ORF">J2I48_23640</name>
</gene>
<feature type="transmembrane region" description="Helical" evidence="1">
    <location>
        <begin position="151"/>
        <end position="170"/>
    </location>
</feature>
<feature type="transmembrane region" description="Helical" evidence="1">
    <location>
        <begin position="33"/>
        <end position="51"/>
    </location>
</feature>